<keyword evidence="2" id="KW-0548">Nucleotidyltransferase</keyword>
<dbReference type="GO" id="GO:0003964">
    <property type="term" value="F:RNA-directed DNA polymerase activity"/>
    <property type="evidence" value="ECO:0007669"/>
    <property type="project" value="UniProtKB-KW"/>
</dbReference>
<feature type="region of interest" description="Disordered" evidence="7">
    <location>
        <begin position="232"/>
        <end position="251"/>
    </location>
</feature>
<keyword evidence="4" id="KW-0255">Endonuclease</keyword>
<protein>
    <recommendedName>
        <fullName evidence="8">Reverse transcriptase RNase H-like domain-containing protein</fullName>
    </recommendedName>
</protein>
<evidence type="ECO:0000256" key="7">
    <source>
        <dbReference type="SAM" id="MobiDB-lite"/>
    </source>
</evidence>
<evidence type="ECO:0000256" key="2">
    <source>
        <dbReference type="ARBA" id="ARBA00022695"/>
    </source>
</evidence>
<dbReference type="EMBL" id="FUEG01000006">
    <property type="protein sequence ID" value="SJL05235.1"/>
    <property type="molecule type" value="Genomic_DNA"/>
</dbReference>
<feature type="domain" description="Reverse transcriptase RNase H-like" evidence="8">
    <location>
        <begin position="39"/>
        <end position="141"/>
    </location>
</feature>
<proteinExistence type="predicted"/>
<keyword evidence="5" id="KW-0378">Hydrolase</keyword>
<evidence type="ECO:0000313" key="9">
    <source>
        <dbReference type="EMBL" id="SJL05235.1"/>
    </source>
</evidence>
<evidence type="ECO:0000256" key="6">
    <source>
        <dbReference type="ARBA" id="ARBA00022918"/>
    </source>
</evidence>
<dbReference type="AlphaFoldDB" id="A0A284R941"/>
<dbReference type="GO" id="GO:0016787">
    <property type="term" value="F:hydrolase activity"/>
    <property type="evidence" value="ECO:0007669"/>
    <property type="project" value="UniProtKB-KW"/>
</dbReference>
<evidence type="ECO:0000256" key="5">
    <source>
        <dbReference type="ARBA" id="ARBA00022801"/>
    </source>
</evidence>
<dbReference type="CDD" id="cd09274">
    <property type="entry name" value="RNase_HI_RT_Ty3"/>
    <property type="match status" value="1"/>
</dbReference>
<dbReference type="STRING" id="47428.A0A284R941"/>
<keyword evidence="3" id="KW-0540">Nuclease</keyword>
<dbReference type="OrthoDB" id="3042917at2759"/>
<accession>A0A284R941</accession>
<evidence type="ECO:0000259" key="8">
    <source>
        <dbReference type="Pfam" id="PF17917"/>
    </source>
</evidence>
<dbReference type="GO" id="GO:0004519">
    <property type="term" value="F:endonuclease activity"/>
    <property type="evidence" value="ECO:0007669"/>
    <property type="project" value="UniProtKB-KW"/>
</dbReference>
<dbReference type="PANTHER" id="PTHR37984:SF5">
    <property type="entry name" value="PROTEIN NYNRIN-LIKE"/>
    <property type="match status" value="1"/>
</dbReference>
<reference evidence="10" key="1">
    <citation type="journal article" date="2017" name="Nat. Ecol. Evol.">
        <title>Genome expansion and lineage-specific genetic innovations in the forest pathogenic fungi Armillaria.</title>
        <authorList>
            <person name="Sipos G."/>
            <person name="Prasanna A.N."/>
            <person name="Walter M.C."/>
            <person name="O'Connor E."/>
            <person name="Balint B."/>
            <person name="Krizsan K."/>
            <person name="Kiss B."/>
            <person name="Hess J."/>
            <person name="Varga T."/>
            <person name="Slot J."/>
            <person name="Riley R."/>
            <person name="Boka B."/>
            <person name="Rigling D."/>
            <person name="Barry K."/>
            <person name="Lee J."/>
            <person name="Mihaltcheva S."/>
            <person name="LaButti K."/>
            <person name="Lipzen A."/>
            <person name="Waldron R."/>
            <person name="Moloney N.M."/>
            <person name="Sperisen C."/>
            <person name="Kredics L."/>
            <person name="Vagvoelgyi C."/>
            <person name="Patrignani A."/>
            <person name="Fitzpatrick D."/>
            <person name="Nagy I."/>
            <person name="Doyle S."/>
            <person name="Anderson J.B."/>
            <person name="Grigoriev I.V."/>
            <person name="Gueldener U."/>
            <person name="Muensterkoetter M."/>
            <person name="Nagy L.G."/>
        </authorList>
    </citation>
    <scope>NUCLEOTIDE SEQUENCE [LARGE SCALE GENOMIC DNA]</scope>
    <source>
        <strain evidence="10">C18/9</strain>
    </source>
</reference>
<keyword evidence="1" id="KW-0808">Transferase</keyword>
<evidence type="ECO:0000313" key="10">
    <source>
        <dbReference type="Proteomes" id="UP000219338"/>
    </source>
</evidence>
<dbReference type="Proteomes" id="UP000219338">
    <property type="component" value="Unassembled WGS sequence"/>
</dbReference>
<gene>
    <name evidence="9" type="ORF">ARMOST_08601</name>
</gene>
<evidence type="ECO:0000256" key="1">
    <source>
        <dbReference type="ARBA" id="ARBA00022679"/>
    </source>
</evidence>
<name>A0A284R941_ARMOS</name>
<evidence type="ECO:0000256" key="4">
    <source>
        <dbReference type="ARBA" id="ARBA00022759"/>
    </source>
</evidence>
<keyword evidence="10" id="KW-1185">Reference proteome</keyword>
<dbReference type="Pfam" id="PF17917">
    <property type="entry name" value="RT_RNaseH"/>
    <property type="match status" value="1"/>
</dbReference>
<dbReference type="InterPro" id="IPR041373">
    <property type="entry name" value="RT_RNaseH"/>
</dbReference>
<dbReference type="PANTHER" id="PTHR37984">
    <property type="entry name" value="PROTEIN CBG26694"/>
    <property type="match status" value="1"/>
</dbReference>
<sequence length="380" mass="43874">MTQNGNIFNWWPIHQRCFDMIKVTCNKTPVLQPIDPQRNEPIWIICDASKSGVGAMYRQEQLWQTCRLAGFISKKFTSAQHNYRVHELETLAILEALMKWEDKLVGYRIHVITDHKALEFFKTQSNLMRRQMIWMDYLSRFDFDITYIKGENNKVADCLSQYYENDEEADVPPAQEYVCADARINLAGEDLPPDRFVKVMGSTIEIRAMQEEEHRRSWRLQEKLEMRDVKAQELAASAKETSPPPESLPDTQEDAEVDITIEMVLRSSPHLGLVLPDDNGFTTSIKLGYTEDALFKIVLDSPAEHHQFSINDKGLIWMTSCTGSRVLCIPRTKHGDQSLQGIILDQAHRTLGHYGFQCTSEYVCQMTVRNSIIYGWWCAI</sequence>
<dbReference type="InterPro" id="IPR050951">
    <property type="entry name" value="Retrovirus_Pol_polyprotein"/>
</dbReference>
<evidence type="ECO:0000256" key="3">
    <source>
        <dbReference type="ARBA" id="ARBA00022722"/>
    </source>
</evidence>
<organism evidence="9 10">
    <name type="scientific">Armillaria ostoyae</name>
    <name type="common">Armillaria root rot fungus</name>
    <dbReference type="NCBI Taxonomy" id="47428"/>
    <lineage>
        <taxon>Eukaryota</taxon>
        <taxon>Fungi</taxon>
        <taxon>Dikarya</taxon>
        <taxon>Basidiomycota</taxon>
        <taxon>Agaricomycotina</taxon>
        <taxon>Agaricomycetes</taxon>
        <taxon>Agaricomycetidae</taxon>
        <taxon>Agaricales</taxon>
        <taxon>Marasmiineae</taxon>
        <taxon>Physalacriaceae</taxon>
        <taxon>Armillaria</taxon>
    </lineage>
</organism>
<keyword evidence="6" id="KW-0695">RNA-directed DNA polymerase</keyword>
<dbReference type="SUPFAM" id="SSF56672">
    <property type="entry name" value="DNA/RNA polymerases"/>
    <property type="match status" value="1"/>
</dbReference>
<dbReference type="InterPro" id="IPR043502">
    <property type="entry name" value="DNA/RNA_pol_sf"/>
</dbReference>